<protein>
    <submittedName>
        <fullName evidence="3">Uncharacterized protein</fullName>
    </submittedName>
</protein>
<feature type="compositionally biased region" description="Basic and acidic residues" evidence="1">
    <location>
        <begin position="1"/>
        <end position="12"/>
    </location>
</feature>
<feature type="transmembrane region" description="Helical" evidence="2">
    <location>
        <begin position="25"/>
        <end position="48"/>
    </location>
</feature>
<keyword evidence="2" id="KW-1133">Transmembrane helix</keyword>
<organism evidence="3 4">
    <name type="scientific">Blastococcus mobilis</name>
    <dbReference type="NCBI Taxonomy" id="1938746"/>
    <lineage>
        <taxon>Bacteria</taxon>
        <taxon>Bacillati</taxon>
        <taxon>Actinomycetota</taxon>
        <taxon>Actinomycetes</taxon>
        <taxon>Geodermatophilales</taxon>
        <taxon>Geodermatophilaceae</taxon>
        <taxon>Blastococcus</taxon>
    </lineage>
</organism>
<evidence type="ECO:0000313" key="3">
    <source>
        <dbReference type="EMBL" id="SNR94383.1"/>
    </source>
</evidence>
<gene>
    <name evidence="3" type="ORF">SAMN06272737_1443</name>
</gene>
<keyword evidence="2" id="KW-0812">Transmembrane</keyword>
<evidence type="ECO:0000256" key="2">
    <source>
        <dbReference type="SAM" id="Phobius"/>
    </source>
</evidence>
<evidence type="ECO:0000313" key="4">
    <source>
        <dbReference type="Proteomes" id="UP000198403"/>
    </source>
</evidence>
<name>A0A239AHG7_9ACTN</name>
<dbReference type="Proteomes" id="UP000198403">
    <property type="component" value="Unassembled WGS sequence"/>
</dbReference>
<dbReference type="AlphaFoldDB" id="A0A239AHG7"/>
<dbReference type="RefSeq" id="WP_254920875.1">
    <property type="nucleotide sequence ID" value="NZ_FZNO01000044.1"/>
</dbReference>
<evidence type="ECO:0000256" key="1">
    <source>
        <dbReference type="SAM" id="MobiDB-lite"/>
    </source>
</evidence>
<dbReference type="EMBL" id="FZNO01000044">
    <property type="protein sequence ID" value="SNR94383.1"/>
    <property type="molecule type" value="Genomic_DNA"/>
</dbReference>
<feature type="region of interest" description="Disordered" evidence="1">
    <location>
        <begin position="1"/>
        <end position="21"/>
    </location>
</feature>
<accession>A0A239AHG7</accession>
<keyword evidence="4" id="KW-1185">Reference proteome</keyword>
<keyword evidence="2" id="KW-0472">Membrane</keyword>
<sequence>MRRIDAARERGTVQRNATSGPRARAGLWAAGVAGVAGPVIFTLTFLVLERLRSGEFSPAKQP</sequence>
<reference evidence="3 4" key="1">
    <citation type="submission" date="2017-06" db="EMBL/GenBank/DDBJ databases">
        <authorList>
            <person name="Kim H.J."/>
            <person name="Triplett B.A."/>
        </authorList>
    </citation>
    <scope>NUCLEOTIDE SEQUENCE [LARGE SCALE GENOMIC DNA]</scope>
    <source>
        <strain evidence="3 4">DSM 44272</strain>
    </source>
</reference>
<proteinExistence type="predicted"/>